<comment type="similarity">
    <text evidence="1">Belongs to the ABC transporter superfamily.</text>
</comment>
<dbReference type="EMBL" id="NVQC01000008">
    <property type="protein sequence ID" value="PTL37106.1"/>
    <property type="molecule type" value="Genomic_DNA"/>
</dbReference>
<dbReference type="RefSeq" id="WP_107561011.1">
    <property type="nucleotide sequence ID" value="NZ_NVQC01000008.1"/>
</dbReference>
<evidence type="ECO:0000256" key="2">
    <source>
        <dbReference type="ARBA" id="ARBA00022448"/>
    </source>
</evidence>
<dbReference type="SUPFAM" id="SSF52540">
    <property type="entry name" value="P-loop containing nucleoside triphosphate hydrolases"/>
    <property type="match status" value="1"/>
</dbReference>
<name>A0A2T4U165_9BACT</name>
<dbReference type="Pfam" id="PF00005">
    <property type="entry name" value="ABC_tran"/>
    <property type="match status" value="1"/>
</dbReference>
<dbReference type="InterPro" id="IPR027417">
    <property type="entry name" value="P-loop_NTPase"/>
</dbReference>
<dbReference type="Gene3D" id="3.40.50.300">
    <property type="entry name" value="P-loop containing nucleotide triphosphate hydrolases"/>
    <property type="match status" value="1"/>
</dbReference>
<dbReference type="PANTHER" id="PTHR43335">
    <property type="entry name" value="ABC TRANSPORTER, ATP-BINDING PROTEIN"/>
    <property type="match status" value="1"/>
</dbReference>
<comment type="caution">
    <text evidence="6">The sequence shown here is derived from an EMBL/GenBank/DDBJ whole genome shotgun (WGS) entry which is preliminary data.</text>
</comment>
<keyword evidence="2" id="KW-0813">Transport</keyword>
<evidence type="ECO:0000256" key="1">
    <source>
        <dbReference type="ARBA" id="ARBA00005417"/>
    </source>
</evidence>
<keyword evidence="4" id="KW-0067">ATP-binding</keyword>
<evidence type="ECO:0000256" key="4">
    <source>
        <dbReference type="ARBA" id="ARBA00022840"/>
    </source>
</evidence>
<protein>
    <submittedName>
        <fullName evidence="6">MFS transporter</fullName>
    </submittedName>
</protein>
<dbReference type="Proteomes" id="UP000241436">
    <property type="component" value="Unassembled WGS sequence"/>
</dbReference>
<reference evidence="7" key="2">
    <citation type="journal article" date="2018" name="Environ. Microbiol.">
        <title>Bloom of a denitrifying methanotroph, 'Candidatus Methylomirabilis limnetica', in a deep stratified lake.</title>
        <authorList>
            <person name="Graf J.S."/>
            <person name="Mayr M.J."/>
            <person name="Marchant H.K."/>
            <person name="Tienken D."/>
            <person name="Hach P.F."/>
            <person name="Brand A."/>
            <person name="Schubert C.J."/>
            <person name="Kuypers M.M."/>
            <person name="Milucka J."/>
        </authorList>
    </citation>
    <scope>NUCLEOTIDE SEQUENCE [LARGE SCALE GENOMIC DNA]</scope>
    <source>
        <strain evidence="7">Zug</strain>
    </source>
</reference>
<accession>A0A2T4U165</accession>
<evidence type="ECO:0000313" key="7">
    <source>
        <dbReference type="Proteomes" id="UP000241436"/>
    </source>
</evidence>
<sequence length="326" mass="36090">MIEADKLTKYYDKHTAIRDVSFKVEKGEIVGFLGPNGAGKTTTMRILTGFLPPSSGTARVAGYDVLTESLQVRRRIGYLPENVPLYTDMKVTNYLEFVAEVKGVERVNRRHKIGEVMEKCGLAEVRRTLIGALSRGYRQRVGIAQALLNDPEVLILDEPTIGLDPKQIIEIRQLIKALAGQSTIILSTHILPEVSMICHRVIILNNGQVVAVDTPENLTAGLQSSTKLRIRVEGPVDQVGVALTHLPGVLRVVAEDETHPSACDAQAGEIAKSFVVESERNCDLRREVSRLIVERGWGLLELRPADMSLEEIFVRLVTKETHEVQA</sequence>
<evidence type="ECO:0000259" key="5">
    <source>
        <dbReference type="PROSITE" id="PS50893"/>
    </source>
</evidence>
<dbReference type="SMART" id="SM00382">
    <property type="entry name" value="AAA"/>
    <property type="match status" value="1"/>
</dbReference>
<dbReference type="PANTHER" id="PTHR43335:SF4">
    <property type="entry name" value="ABC TRANSPORTER, ATP-BINDING PROTEIN"/>
    <property type="match status" value="1"/>
</dbReference>
<proteinExistence type="inferred from homology"/>
<keyword evidence="3" id="KW-0547">Nucleotide-binding</keyword>
<dbReference type="CDD" id="cd03230">
    <property type="entry name" value="ABC_DR_subfamily_A"/>
    <property type="match status" value="1"/>
</dbReference>
<feature type="domain" description="ABC transporter" evidence="5">
    <location>
        <begin position="2"/>
        <end position="231"/>
    </location>
</feature>
<evidence type="ECO:0000256" key="3">
    <source>
        <dbReference type="ARBA" id="ARBA00022741"/>
    </source>
</evidence>
<dbReference type="InterPro" id="IPR003593">
    <property type="entry name" value="AAA+_ATPase"/>
</dbReference>
<organism evidence="6 7">
    <name type="scientific">Candidatus Methylomirabilis limnetica</name>
    <dbReference type="NCBI Taxonomy" id="2033718"/>
    <lineage>
        <taxon>Bacteria</taxon>
        <taxon>Candidatus Methylomirabilota</taxon>
        <taxon>Candidatus Methylomirabilia</taxon>
        <taxon>Candidatus Methylomirabilales</taxon>
        <taxon>Candidatus Methylomirabilaceae</taxon>
        <taxon>Candidatus Methylomirabilis</taxon>
    </lineage>
</organism>
<dbReference type="GO" id="GO:0016887">
    <property type="term" value="F:ATP hydrolysis activity"/>
    <property type="evidence" value="ECO:0007669"/>
    <property type="project" value="InterPro"/>
</dbReference>
<reference evidence="6 7" key="1">
    <citation type="submission" date="2017-09" db="EMBL/GenBank/DDBJ databases">
        <title>Bloom of a denitrifying methanotroph, Candidatus Methylomirabilis limnetica, in a deep stratified lake.</title>
        <authorList>
            <person name="Graf J.S."/>
            <person name="Marchant H.K."/>
            <person name="Tienken D."/>
            <person name="Hach P.F."/>
            <person name="Brand A."/>
            <person name="Schubert C.J."/>
            <person name="Kuypers M.M."/>
            <person name="Milucka J."/>
        </authorList>
    </citation>
    <scope>NUCLEOTIDE SEQUENCE [LARGE SCALE GENOMIC DNA]</scope>
    <source>
        <strain evidence="6 7">Zug</strain>
    </source>
</reference>
<dbReference type="AlphaFoldDB" id="A0A2T4U165"/>
<evidence type="ECO:0000313" key="6">
    <source>
        <dbReference type="EMBL" id="PTL37106.1"/>
    </source>
</evidence>
<dbReference type="GO" id="GO:0005524">
    <property type="term" value="F:ATP binding"/>
    <property type="evidence" value="ECO:0007669"/>
    <property type="project" value="UniProtKB-KW"/>
</dbReference>
<dbReference type="PROSITE" id="PS50893">
    <property type="entry name" value="ABC_TRANSPORTER_2"/>
    <property type="match status" value="1"/>
</dbReference>
<gene>
    <name evidence="6" type="ORF">CLG94_00815</name>
</gene>
<dbReference type="OrthoDB" id="9775135at2"/>
<keyword evidence="7" id="KW-1185">Reference proteome</keyword>
<dbReference type="InterPro" id="IPR003439">
    <property type="entry name" value="ABC_transporter-like_ATP-bd"/>
</dbReference>